<dbReference type="AlphaFoldDB" id="A0A6L6IZC0"/>
<evidence type="ECO:0000313" key="2">
    <source>
        <dbReference type="Proteomes" id="UP000478740"/>
    </source>
</evidence>
<sequence>MSNVRPVTAAKHVVSSFLRDARDAGWSQAAVQLKPDGTLMLDVRMDDVPAADAFEAANLRMGK</sequence>
<organism evidence="1 2">
    <name type="scientific">Paracoccus shanxieyensis</name>
    <dbReference type="NCBI Taxonomy" id="2675752"/>
    <lineage>
        <taxon>Bacteria</taxon>
        <taxon>Pseudomonadati</taxon>
        <taxon>Pseudomonadota</taxon>
        <taxon>Alphaproteobacteria</taxon>
        <taxon>Rhodobacterales</taxon>
        <taxon>Paracoccaceae</taxon>
        <taxon>Paracoccus</taxon>
    </lineage>
</organism>
<comment type="caution">
    <text evidence="1">The sequence shown here is derived from an EMBL/GenBank/DDBJ whole genome shotgun (WGS) entry which is preliminary data.</text>
</comment>
<keyword evidence="2" id="KW-1185">Reference proteome</keyword>
<reference evidence="1 2" key="1">
    <citation type="submission" date="2019-11" db="EMBL/GenBank/DDBJ databases">
        <authorList>
            <person name="Dong K."/>
        </authorList>
    </citation>
    <scope>NUCLEOTIDE SEQUENCE [LARGE SCALE GENOMIC DNA]</scope>
    <source>
        <strain evidence="1 2">DK608</strain>
    </source>
</reference>
<gene>
    <name evidence="1" type="ORF">GL284_16455</name>
</gene>
<dbReference type="RefSeq" id="WP_155045744.1">
    <property type="nucleotide sequence ID" value="NZ_WMIH01000020.1"/>
</dbReference>
<protein>
    <submittedName>
        <fullName evidence="1">Uncharacterized protein</fullName>
    </submittedName>
</protein>
<evidence type="ECO:0000313" key="1">
    <source>
        <dbReference type="EMBL" id="MTH65865.1"/>
    </source>
</evidence>
<dbReference type="Proteomes" id="UP000478740">
    <property type="component" value="Unassembled WGS sequence"/>
</dbReference>
<accession>A0A6L6IZC0</accession>
<dbReference type="EMBL" id="WMII01000018">
    <property type="protein sequence ID" value="MTH65865.1"/>
    <property type="molecule type" value="Genomic_DNA"/>
</dbReference>
<proteinExistence type="predicted"/>
<name>A0A6L6IZC0_9RHOB</name>